<keyword evidence="2" id="KW-1185">Reference proteome</keyword>
<evidence type="ECO:0000313" key="1">
    <source>
        <dbReference type="EMBL" id="KAJ3494830.1"/>
    </source>
</evidence>
<gene>
    <name evidence="1" type="ORF">NLG97_g3826</name>
</gene>
<reference evidence="1" key="1">
    <citation type="submission" date="2022-07" db="EMBL/GenBank/DDBJ databases">
        <title>Genome Sequence of Lecanicillium saksenae.</title>
        <authorList>
            <person name="Buettner E."/>
        </authorList>
    </citation>
    <scope>NUCLEOTIDE SEQUENCE</scope>
    <source>
        <strain evidence="1">VT-O1</strain>
    </source>
</reference>
<comment type="caution">
    <text evidence="1">The sequence shown here is derived from an EMBL/GenBank/DDBJ whole genome shotgun (WGS) entry which is preliminary data.</text>
</comment>
<dbReference type="EMBL" id="JANAKD010000340">
    <property type="protein sequence ID" value="KAJ3494830.1"/>
    <property type="molecule type" value="Genomic_DNA"/>
</dbReference>
<organism evidence="1 2">
    <name type="scientific">Lecanicillium saksenae</name>
    <dbReference type="NCBI Taxonomy" id="468837"/>
    <lineage>
        <taxon>Eukaryota</taxon>
        <taxon>Fungi</taxon>
        <taxon>Dikarya</taxon>
        <taxon>Ascomycota</taxon>
        <taxon>Pezizomycotina</taxon>
        <taxon>Sordariomycetes</taxon>
        <taxon>Hypocreomycetidae</taxon>
        <taxon>Hypocreales</taxon>
        <taxon>Cordycipitaceae</taxon>
        <taxon>Lecanicillium</taxon>
    </lineage>
</organism>
<accession>A0ACC1QX03</accession>
<name>A0ACC1QX03_9HYPO</name>
<proteinExistence type="predicted"/>
<sequence>MYSNDGVLPDAHWLNVLIMLYQRGLPQTVMAVISVIFLGFQLLRQPRRMPGNVLKQKPKSSIVVESIGLILNVLTLSLFIAAGNNLAMNNIGLAYVTLLQLIRAIGPDGNRQALRYHIDAMLVGMFGLILAAEGLPLMIIAREYSVGRPTIRAAASLCCSVGFVVLAPHEWIAQADDFLEHASEPTYEETCSWIDYCFTYSRARSLVRGANGIITIDQLDQLPSAYSPELLRRKFSHVRKTQPTTTRALLSLLRTQLLLCTTLGVFLATAQLISPMGLHRLLEYMQHPDEAVFQPWLWLAIICGGRIVQTALQQAYSSYSRKLVAQVSAMLTAEVYQSALASRELHGDFLSADNIQSKEEPQSTASGILENLISSDIQNITQLHDVLICVTAIPAAAAAVVGLYQLVGWPCLVGIILALSGSPFESWVMEYVGNHEEQLKTAQDLRISLASEYLRSMKIIKYFGWEESAAKNIARARATEQKHVTAIDIFSTALSLIADFFPILSLVTIFGLHVSVRKMPLTASTAYMTIQLLEIVKDCLVFLALVSVDFSKAMVSLRRLDKFFKSLTPLDTYPNRPAEIQNATFQRAAGAAFYLRDINIKFIQGGLNVVTGDSGSGKSSLLLALLGETVKKSGSVTRQQDTAYAPQTAWLHTGTIQDNILFHNTYNKTRYRNVVDACRLDVDFAEMQLGDQTVIGDGGFALSGGQRARVALARTLFSRASLLLLDDIFSALDTKTSFELWNGVFCSNLLQNRTVILVTQHAWVAHEADMTIVMDNGRVQSIAEKKGHVRKPKAIQSNANVNKEHSNQIHTLLSAGKDADVGETVVLVAGQERSKVVFTYLMYFGGPLFVILTVATCFFHTGAGIYTNYWMSRWVEHSGDCGSSTSYFLMRYIGLSYLTEVIDGVRMMAFSRGISVAANKLHMDMINALMAAPLSWFSEQAISTVLNSLSGDMSTLDQSIYHSIVPVISDIIKSMLMMGAIASKLPIFILPALALLVLGCLIAQMHEGVSHLLTELVSSSRSPVLSAFSEGLTGSMVIRATSSTSAIFHTKMNRLLCASSRAQHAQSNASQWLKFRMSILATVINVFAASLVLSQSGKMSAGFAGFCLSQATQLSDKVLALIFSFNNLSVVMQTFQRVREYAQLAPEKDCVTKSSENVPASWPKTGAVELRNVTVRYNPNGQDILKNISLRIEPGSRVAIVGRTGSGKSTLISSLLGFTKVVSGQILHDGVDLQAIPYKRLRHCISTIPQEAQLFQGTLASNLDPSETVPEAELQDALDVCQRILRSADEEGPTATGLADSTTNDAFTERLTLSTMVKTKGENFSHGQRQVLSLCRVLIRRSKLVLLDEATSSMDARTDASVQEALRTELSRAGSENRVLITVAHRLQTIMDYDRVVVMGSGRILEVGSPNDLMAKKSTFYDMVMHTGEKQLPPKTDQLIDEKAG</sequence>
<protein>
    <submittedName>
        <fullName evidence="1">Uncharacterized protein</fullName>
    </submittedName>
</protein>
<dbReference type="Proteomes" id="UP001148737">
    <property type="component" value="Unassembled WGS sequence"/>
</dbReference>
<evidence type="ECO:0000313" key="2">
    <source>
        <dbReference type="Proteomes" id="UP001148737"/>
    </source>
</evidence>